<dbReference type="InterPro" id="IPR000182">
    <property type="entry name" value="GNAT_dom"/>
</dbReference>
<keyword evidence="3" id="KW-1185">Reference proteome</keyword>
<feature type="domain" description="N-acetyltransferase" evidence="1">
    <location>
        <begin position="13"/>
        <end position="176"/>
    </location>
</feature>
<dbReference type="GO" id="GO:0016747">
    <property type="term" value="F:acyltransferase activity, transferring groups other than amino-acyl groups"/>
    <property type="evidence" value="ECO:0007669"/>
    <property type="project" value="InterPro"/>
</dbReference>
<dbReference type="Gene3D" id="3.40.630.30">
    <property type="match status" value="1"/>
</dbReference>
<sequence>MSDHKVVLSGNKVELKDISLEYVEKIYYWRYLAENREHLNWNAPYHPIDEKSLEEFIEEDYRSHLDITTTNHVRSKLAIIVNNKLIGTVGWYWVDQNTNWLDSGIVIFDPDFWSGGYGTEAFKMWVDYLFENMDIVRVGISTWSGNERMIGLAKKVGMIQEGRIRNVRIVEGKYFDSVKMGILREEWIEFNK</sequence>
<proteinExistence type="predicted"/>
<dbReference type="AlphaFoldDB" id="A0AAJ1TDI3"/>
<evidence type="ECO:0000259" key="1">
    <source>
        <dbReference type="PROSITE" id="PS51186"/>
    </source>
</evidence>
<dbReference type="RefSeq" id="WP_307251080.1">
    <property type="nucleotide sequence ID" value="NZ_JAUSUV010000003.1"/>
</dbReference>
<dbReference type="SUPFAM" id="SSF55729">
    <property type="entry name" value="Acyl-CoA N-acyltransferases (Nat)"/>
    <property type="match status" value="1"/>
</dbReference>
<name>A0AAJ1TDI3_9BACL</name>
<organism evidence="2 3">
    <name type="scientific">Croceifilum oryzae</name>
    <dbReference type="NCBI Taxonomy" id="1553429"/>
    <lineage>
        <taxon>Bacteria</taxon>
        <taxon>Bacillati</taxon>
        <taxon>Bacillota</taxon>
        <taxon>Bacilli</taxon>
        <taxon>Bacillales</taxon>
        <taxon>Thermoactinomycetaceae</taxon>
        <taxon>Croceifilum</taxon>
    </lineage>
</organism>
<dbReference type="PROSITE" id="PS51186">
    <property type="entry name" value="GNAT"/>
    <property type="match status" value="1"/>
</dbReference>
<evidence type="ECO:0000313" key="2">
    <source>
        <dbReference type="EMBL" id="MDQ0416534.1"/>
    </source>
</evidence>
<evidence type="ECO:0000313" key="3">
    <source>
        <dbReference type="Proteomes" id="UP001238450"/>
    </source>
</evidence>
<dbReference type="PANTHER" id="PTHR43415:SF4">
    <property type="entry name" value="N-ACETYLTRANSFERASE DOMAIN-CONTAINING PROTEIN"/>
    <property type="match status" value="1"/>
</dbReference>
<dbReference type="EMBL" id="JAUSUV010000003">
    <property type="protein sequence ID" value="MDQ0416534.1"/>
    <property type="molecule type" value="Genomic_DNA"/>
</dbReference>
<accession>A0AAJ1TDI3</accession>
<protein>
    <submittedName>
        <fullName evidence="2">RimJ/RimL family protein N-acetyltransferase</fullName>
    </submittedName>
</protein>
<dbReference type="Pfam" id="PF13302">
    <property type="entry name" value="Acetyltransf_3"/>
    <property type="match status" value="1"/>
</dbReference>
<dbReference type="InterPro" id="IPR016181">
    <property type="entry name" value="Acyl_CoA_acyltransferase"/>
</dbReference>
<dbReference type="PANTHER" id="PTHR43415">
    <property type="entry name" value="SPERMIDINE N(1)-ACETYLTRANSFERASE"/>
    <property type="match status" value="1"/>
</dbReference>
<reference evidence="2 3" key="1">
    <citation type="submission" date="2023-07" db="EMBL/GenBank/DDBJ databases">
        <title>Genomic Encyclopedia of Type Strains, Phase IV (KMG-IV): sequencing the most valuable type-strain genomes for metagenomic binning, comparative biology and taxonomic classification.</title>
        <authorList>
            <person name="Goeker M."/>
        </authorList>
    </citation>
    <scope>NUCLEOTIDE SEQUENCE [LARGE SCALE GENOMIC DNA]</scope>
    <source>
        <strain evidence="2 3">DSM 46876</strain>
    </source>
</reference>
<dbReference type="Proteomes" id="UP001238450">
    <property type="component" value="Unassembled WGS sequence"/>
</dbReference>
<comment type="caution">
    <text evidence="2">The sequence shown here is derived from an EMBL/GenBank/DDBJ whole genome shotgun (WGS) entry which is preliminary data.</text>
</comment>
<gene>
    <name evidence="2" type="ORF">J2Z48_000701</name>
</gene>